<dbReference type="PANTHER" id="PTHR33414:SF2">
    <property type="entry name" value="PROTEIN PLASTID MOVEMENT IMPAIRED 1"/>
    <property type="match status" value="1"/>
</dbReference>
<reference evidence="1" key="2">
    <citation type="journal article" date="2024" name="Plant">
        <title>Genomic evolution and insights into agronomic trait innovations of Sesamum species.</title>
        <authorList>
            <person name="Miao H."/>
            <person name="Wang L."/>
            <person name="Qu L."/>
            <person name="Liu H."/>
            <person name="Sun Y."/>
            <person name="Le M."/>
            <person name="Wang Q."/>
            <person name="Wei S."/>
            <person name="Zheng Y."/>
            <person name="Lin W."/>
            <person name="Duan Y."/>
            <person name="Cao H."/>
            <person name="Xiong S."/>
            <person name="Wang X."/>
            <person name="Wei L."/>
            <person name="Li C."/>
            <person name="Ma Q."/>
            <person name="Ju M."/>
            <person name="Zhao R."/>
            <person name="Li G."/>
            <person name="Mu C."/>
            <person name="Tian Q."/>
            <person name="Mei H."/>
            <person name="Zhang T."/>
            <person name="Gao T."/>
            <person name="Zhang H."/>
        </authorList>
    </citation>
    <scope>NUCLEOTIDE SEQUENCE</scope>
    <source>
        <strain evidence="1">G02</strain>
    </source>
</reference>
<gene>
    <name evidence="1" type="ORF">Sradi_5051400</name>
</gene>
<evidence type="ECO:0000313" key="1">
    <source>
        <dbReference type="EMBL" id="KAL0324821.1"/>
    </source>
</evidence>
<organism evidence="1">
    <name type="scientific">Sesamum radiatum</name>
    <name type="common">Black benniseed</name>
    <dbReference type="NCBI Taxonomy" id="300843"/>
    <lineage>
        <taxon>Eukaryota</taxon>
        <taxon>Viridiplantae</taxon>
        <taxon>Streptophyta</taxon>
        <taxon>Embryophyta</taxon>
        <taxon>Tracheophyta</taxon>
        <taxon>Spermatophyta</taxon>
        <taxon>Magnoliopsida</taxon>
        <taxon>eudicotyledons</taxon>
        <taxon>Gunneridae</taxon>
        <taxon>Pentapetalae</taxon>
        <taxon>asterids</taxon>
        <taxon>lamiids</taxon>
        <taxon>Lamiales</taxon>
        <taxon>Pedaliaceae</taxon>
        <taxon>Sesamum</taxon>
    </lineage>
</organism>
<dbReference type="AlphaFoldDB" id="A0AAW2M452"/>
<sequence length="60" mass="6675">MRQYEAVGAPMIALIHATAVDEKAESYDERRYKVTSLQVGGIKVRTSAGPKHIWDGEKQS</sequence>
<accession>A0AAW2M452</accession>
<dbReference type="InterPro" id="IPR039614">
    <property type="entry name" value="PMI1-like"/>
</dbReference>
<protein>
    <submittedName>
        <fullName evidence="1">Uncharacterized protein</fullName>
    </submittedName>
</protein>
<comment type="caution">
    <text evidence="1">The sequence shown here is derived from an EMBL/GenBank/DDBJ whole genome shotgun (WGS) entry which is preliminary data.</text>
</comment>
<reference evidence="1" key="1">
    <citation type="submission" date="2020-06" db="EMBL/GenBank/DDBJ databases">
        <authorList>
            <person name="Li T."/>
            <person name="Hu X."/>
            <person name="Zhang T."/>
            <person name="Song X."/>
            <person name="Zhang H."/>
            <person name="Dai N."/>
            <person name="Sheng W."/>
            <person name="Hou X."/>
            <person name="Wei L."/>
        </authorList>
    </citation>
    <scope>NUCLEOTIDE SEQUENCE</scope>
    <source>
        <strain evidence="1">G02</strain>
        <tissue evidence="1">Leaf</tissue>
    </source>
</reference>
<dbReference type="EMBL" id="JACGWJ010000023">
    <property type="protein sequence ID" value="KAL0324821.1"/>
    <property type="molecule type" value="Genomic_DNA"/>
</dbReference>
<proteinExistence type="predicted"/>
<name>A0AAW2M452_SESRA</name>
<dbReference type="PANTHER" id="PTHR33414">
    <property type="entry name" value="PROTEIN PLASTID MOVEMENT IMPAIRED 1-RELATED 1"/>
    <property type="match status" value="1"/>
</dbReference>